<organism evidence="2 3">
    <name type="scientific">Paracoccus amoyensis</name>
    <dbReference type="NCBI Taxonomy" id="2760093"/>
    <lineage>
        <taxon>Bacteria</taxon>
        <taxon>Pseudomonadati</taxon>
        <taxon>Pseudomonadota</taxon>
        <taxon>Alphaproteobacteria</taxon>
        <taxon>Rhodobacterales</taxon>
        <taxon>Paracoccaceae</taxon>
        <taxon>Paracoccus</taxon>
    </lineage>
</organism>
<reference evidence="2" key="1">
    <citation type="submission" date="2020-08" db="EMBL/GenBank/DDBJ databases">
        <title>Paracoccus amoyensis sp. nov., isolated from the surface seawater at coast of Xiamen, Fujian.</title>
        <authorList>
            <person name="Lyu L."/>
        </authorList>
    </citation>
    <scope>NUCLEOTIDE SEQUENCE</scope>
    <source>
        <strain evidence="2">11-3</strain>
    </source>
</reference>
<feature type="chain" id="PRO_5037919393" evidence="1">
    <location>
        <begin position="21"/>
        <end position="83"/>
    </location>
</feature>
<accession>A0A926G929</accession>
<sequence length="83" mass="8577">MKRFAIVLTALTLAAGSVAAAPSGQQNENPDATQVTVSAAKPVTVDANRVLSARELSRAGIDASTQVTVSDFSNGKPVDTYTR</sequence>
<comment type="caution">
    <text evidence="2">The sequence shown here is derived from an EMBL/GenBank/DDBJ whole genome shotgun (WGS) entry which is preliminary data.</text>
</comment>
<protein>
    <submittedName>
        <fullName evidence="2">Uncharacterized protein</fullName>
    </submittedName>
</protein>
<keyword evidence="3" id="KW-1185">Reference proteome</keyword>
<dbReference type="EMBL" id="JACOQL010000005">
    <property type="protein sequence ID" value="MBC9248113.1"/>
    <property type="molecule type" value="Genomic_DNA"/>
</dbReference>
<dbReference type="RefSeq" id="WP_187794621.1">
    <property type="nucleotide sequence ID" value="NZ_JACOQL010000005.1"/>
</dbReference>
<name>A0A926G929_9RHOB</name>
<proteinExistence type="predicted"/>
<evidence type="ECO:0000313" key="2">
    <source>
        <dbReference type="EMBL" id="MBC9248113.1"/>
    </source>
</evidence>
<keyword evidence="1" id="KW-0732">Signal</keyword>
<dbReference type="AlphaFoldDB" id="A0A926G929"/>
<feature type="signal peptide" evidence="1">
    <location>
        <begin position="1"/>
        <end position="20"/>
    </location>
</feature>
<gene>
    <name evidence="2" type="ORF">H4P12_15660</name>
</gene>
<dbReference type="Proteomes" id="UP000608594">
    <property type="component" value="Unassembled WGS sequence"/>
</dbReference>
<evidence type="ECO:0000313" key="3">
    <source>
        <dbReference type="Proteomes" id="UP000608594"/>
    </source>
</evidence>
<evidence type="ECO:0000256" key="1">
    <source>
        <dbReference type="SAM" id="SignalP"/>
    </source>
</evidence>